<feature type="chain" id="PRO_5023044052" evidence="1">
    <location>
        <begin position="21"/>
        <end position="146"/>
    </location>
</feature>
<dbReference type="Proteomes" id="UP000321291">
    <property type="component" value="Chromosome"/>
</dbReference>
<keyword evidence="3" id="KW-1185">Reference proteome</keyword>
<dbReference type="EMBL" id="CP042434">
    <property type="protein sequence ID" value="QEC73400.1"/>
    <property type="molecule type" value="Genomic_DNA"/>
</dbReference>
<dbReference type="InterPro" id="IPR011467">
    <property type="entry name" value="DUF1573"/>
</dbReference>
<evidence type="ECO:0000256" key="1">
    <source>
        <dbReference type="SAM" id="SignalP"/>
    </source>
</evidence>
<dbReference type="InterPro" id="IPR013783">
    <property type="entry name" value="Ig-like_fold"/>
</dbReference>
<dbReference type="PANTHER" id="PTHR37833:SF1">
    <property type="entry name" value="SIGNAL PEPTIDE PROTEIN"/>
    <property type="match status" value="1"/>
</dbReference>
<gene>
    <name evidence="2" type="ORF">FSB73_18770</name>
</gene>
<dbReference type="OrthoDB" id="826619at2"/>
<keyword evidence="1" id="KW-0732">Signal</keyword>
<dbReference type="AlphaFoldDB" id="A0A5B8VPH6"/>
<evidence type="ECO:0000313" key="3">
    <source>
        <dbReference type="Proteomes" id="UP000321291"/>
    </source>
</evidence>
<evidence type="ECO:0000313" key="2">
    <source>
        <dbReference type="EMBL" id="QEC73400.1"/>
    </source>
</evidence>
<dbReference type="Gene3D" id="2.60.40.10">
    <property type="entry name" value="Immunoglobulins"/>
    <property type="match status" value="1"/>
</dbReference>
<dbReference type="RefSeq" id="WP_146785708.1">
    <property type="nucleotide sequence ID" value="NZ_CP042434.1"/>
</dbReference>
<dbReference type="PANTHER" id="PTHR37833">
    <property type="entry name" value="LIPOPROTEIN-RELATED"/>
    <property type="match status" value="1"/>
</dbReference>
<proteinExistence type="predicted"/>
<dbReference type="KEGG" id="agi:FSB73_18770"/>
<name>A0A5B8VPH6_9BACT</name>
<dbReference type="PROSITE" id="PS51257">
    <property type="entry name" value="PROKAR_LIPOPROTEIN"/>
    <property type="match status" value="1"/>
</dbReference>
<reference evidence="2 3" key="1">
    <citation type="journal article" date="2017" name="Int. J. Syst. Evol. Microbiol.">
        <title>Arachidicoccus ginsenosidivorans sp. nov., with ginsenoside-converting activity isolated from ginseng cultivating soil.</title>
        <authorList>
            <person name="Siddiqi M.Z."/>
            <person name="Aslam Z."/>
            <person name="Im W.T."/>
        </authorList>
    </citation>
    <scope>NUCLEOTIDE SEQUENCE [LARGE SCALE GENOMIC DNA]</scope>
    <source>
        <strain evidence="2 3">Gsoil 809</strain>
    </source>
</reference>
<sequence length="146" mass="15477">MRKICLAGICLFTLAVGFTACQDSTGSNLKAPANAQTDTANFTTIHWIDSLKDFGTAKMGDKVKIAYSFENTGSKPLFITEVRPTCGCTVADYTKTAVMPGKKGNVTAEFDTNHGAPGSVRKSIVVSSNTSNDAHFVLGFTGKVTK</sequence>
<organism evidence="2 3">
    <name type="scientific">Arachidicoccus ginsenosidivorans</name>
    <dbReference type="NCBI Taxonomy" id="496057"/>
    <lineage>
        <taxon>Bacteria</taxon>
        <taxon>Pseudomonadati</taxon>
        <taxon>Bacteroidota</taxon>
        <taxon>Chitinophagia</taxon>
        <taxon>Chitinophagales</taxon>
        <taxon>Chitinophagaceae</taxon>
        <taxon>Arachidicoccus</taxon>
    </lineage>
</organism>
<dbReference type="Pfam" id="PF07610">
    <property type="entry name" value="DUF1573"/>
    <property type="match status" value="1"/>
</dbReference>
<protein>
    <submittedName>
        <fullName evidence="2">DUF1573 domain-containing protein</fullName>
    </submittedName>
</protein>
<accession>A0A5B8VPH6</accession>
<feature type="signal peptide" evidence="1">
    <location>
        <begin position="1"/>
        <end position="20"/>
    </location>
</feature>